<dbReference type="InterPro" id="IPR013132">
    <property type="entry name" value="PseI/NeuA/B-like_N"/>
</dbReference>
<organism evidence="2 3">
    <name type="scientific">Bacillus oleivorans</name>
    <dbReference type="NCBI Taxonomy" id="1448271"/>
    <lineage>
        <taxon>Bacteria</taxon>
        <taxon>Bacillati</taxon>
        <taxon>Bacillota</taxon>
        <taxon>Bacilli</taxon>
        <taxon>Bacillales</taxon>
        <taxon>Bacillaceae</taxon>
        <taxon>Bacillus</taxon>
    </lineage>
</organism>
<keyword evidence="3" id="KW-1185">Reference proteome</keyword>
<dbReference type="SUPFAM" id="SSF51569">
    <property type="entry name" value="Aldolase"/>
    <property type="match status" value="1"/>
</dbReference>
<dbReference type="EMBL" id="OAOP01000006">
    <property type="protein sequence ID" value="SNX72892.1"/>
    <property type="molecule type" value="Genomic_DNA"/>
</dbReference>
<accession>A0A285CZB5</accession>
<dbReference type="PROSITE" id="PS50844">
    <property type="entry name" value="AFP_LIKE"/>
    <property type="match status" value="1"/>
</dbReference>
<sequence>MPTFIIAEAGVNHNGSIDLAYRLVDAAVDANADAIKFQTFKTEKLVTKTTKQADYQVKNIGKSSSQFEMLKKLELSYESFRQLKSYCDKKNIMFLSTPFDLESVDFLIKELEIDLIKIPSGEITNAPYLYKIASQNIKVIVSTGMASIQEIHTALSFLAYGYSGKKDVNYKNVKSFYSTKEAQLLLAEKVSILHCTSEYPTPFAEINLNAIDSMRREFQLDIGLSDHSEGILVPVAAVAKGATIIEKHFTLDRNLPGPDHKASLEPEDLKEMIQAIRHIEKALGHSEKKPTSTELKNKDVVRKSLVAARKIEKGEVFSLENLTVKRPGTGISPNYYWDYIGKTADTAYEEDEVIKK</sequence>
<dbReference type="InterPro" id="IPR036732">
    <property type="entry name" value="AFP_Neu5c_C_sf"/>
</dbReference>
<evidence type="ECO:0000259" key="1">
    <source>
        <dbReference type="PROSITE" id="PS50844"/>
    </source>
</evidence>
<dbReference type="GO" id="GO:0047444">
    <property type="term" value="F:N-acylneuraminate-9-phosphate synthase activity"/>
    <property type="evidence" value="ECO:0007669"/>
    <property type="project" value="TreeGrafter"/>
</dbReference>
<dbReference type="SUPFAM" id="SSF51269">
    <property type="entry name" value="AFP III-like domain"/>
    <property type="match status" value="1"/>
</dbReference>
<protein>
    <submittedName>
        <fullName evidence="2">N-acetylneuraminate synthase</fullName>
    </submittedName>
</protein>
<reference evidence="2 3" key="1">
    <citation type="submission" date="2017-08" db="EMBL/GenBank/DDBJ databases">
        <authorList>
            <person name="de Groot N.N."/>
        </authorList>
    </citation>
    <scope>NUCLEOTIDE SEQUENCE [LARGE SCALE GENOMIC DNA]</scope>
    <source>
        <strain evidence="2 3">JC228</strain>
    </source>
</reference>
<dbReference type="PANTHER" id="PTHR42966:SF1">
    <property type="entry name" value="SIALIC ACID SYNTHASE"/>
    <property type="match status" value="1"/>
</dbReference>
<dbReference type="GO" id="GO:0016051">
    <property type="term" value="P:carbohydrate biosynthetic process"/>
    <property type="evidence" value="ECO:0007669"/>
    <property type="project" value="InterPro"/>
</dbReference>
<feature type="domain" description="AFP-like" evidence="1">
    <location>
        <begin position="304"/>
        <end position="356"/>
    </location>
</feature>
<evidence type="ECO:0000313" key="2">
    <source>
        <dbReference type="EMBL" id="SNX72892.1"/>
    </source>
</evidence>
<dbReference type="Proteomes" id="UP000219546">
    <property type="component" value="Unassembled WGS sequence"/>
</dbReference>
<dbReference type="InterPro" id="IPR057736">
    <property type="entry name" value="SAF_PseI/NeuA/NeuB"/>
</dbReference>
<dbReference type="CDD" id="cd11615">
    <property type="entry name" value="SAF_NeuB_like"/>
    <property type="match status" value="1"/>
</dbReference>
<dbReference type="AlphaFoldDB" id="A0A285CZB5"/>
<evidence type="ECO:0000313" key="3">
    <source>
        <dbReference type="Proteomes" id="UP000219546"/>
    </source>
</evidence>
<proteinExistence type="predicted"/>
<dbReference type="Gene3D" id="3.20.20.70">
    <property type="entry name" value="Aldolase class I"/>
    <property type="match status" value="1"/>
</dbReference>
<name>A0A285CZB5_9BACI</name>
<dbReference type="NCBIfam" id="TIGR03569">
    <property type="entry name" value="NeuB_NnaB"/>
    <property type="match status" value="1"/>
</dbReference>
<dbReference type="InterPro" id="IPR013974">
    <property type="entry name" value="SAF"/>
</dbReference>
<dbReference type="InterPro" id="IPR006190">
    <property type="entry name" value="SAF_AFP_Neu5Ac"/>
</dbReference>
<dbReference type="InterPro" id="IPR013785">
    <property type="entry name" value="Aldolase_TIM"/>
</dbReference>
<dbReference type="RefSeq" id="WP_097159392.1">
    <property type="nucleotide sequence ID" value="NZ_JBEPMQ010000005.1"/>
</dbReference>
<dbReference type="OrthoDB" id="9814210at2"/>
<dbReference type="Pfam" id="PF03102">
    <property type="entry name" value="NeuB"/>
    <property type="match status" value="1"/>
</dbReference>
<dbReference type="Gene3D" id="3.90.1210.10">
    <property type="entry name" value="Antifreeze-like/N-acetylneuraminic acid synthase C-terminal domain"/>
    <property type="match status" value="1"/>
</dbReference>
<dbReference type="PANTHER" id="PTHR42966">
    <property type="entry name" value="N-ACETYLNEURAMINATE SYNTHASE"/>
    <property type="match status" value="1"/>
</dbReference>
<gene>
    <name evidence="2" type="ORF">SAMN05877753_106241</name>
</gene>
<dbReference type="InterPro" id="IPR051690">
    <property type="entry name" value="PseI-like"/>
</dbReference>
<dbReference type="InterPro" id="IPR020007">
    <property type="entry name" value="NeuB/NeuA"/>
</dbReference>
<dbReference type="Pfam" id="PF08666">
    <property type="entry name" value="SAF"/>
    <property type="match status" value="1"/>
</dbReference>